<dbReference type="InterPro" id="IPR003959">
    <property type="entry name" value="ATPase_AAA_core"/>
</dbReference>
<dbReference type="PANTHER" id="PTHR23073">
    <property type="entry name" value="26S PROTEASOME REGULATORY SUBUNIT"/>
    <property type="match status" value="1"/>
</dbReference>
<evidence type="ECO:0000256" key="3">
    <source>
        <dbReference type="ARBA" id="ARBA00022840"/>
    </source>
</evidence>
<dbReference type="EMBL" id="LEUS01000018">
    <property type="protein sequence ID" value="KLY34297.1"/>
    <property type="molecule type" value="Genomic_DNA"/>
</dbReference>
<evidence type="ECO:0000313" key="6">
    <source>
        <dbReference type="EMBL" id="KLY34297.1"/>
    </source>
</evidence>
<keyword evidence="7" id="KW-1185">Reference proteome</keyword>
<dbReference type="InterPro" id="IPR003593">
    <property type="entry name" value="AAA+_ATPase"/>
</dbReference>
<proteinExistence type="inferred from homology"/>
<comment type="similarity">
    <text evidence="1">Belongs to the AAA ATPase family.</text>
</comment>
<organism evidence="6 7">
    <name type="scientific">Klebsiella michiganensis</name>
    <dbReference type="NCBI Taxonomy" id="1134687"/>
    <lineage>
        <taxon>Bacteria</taxon>
        <taxon>Pseudomonadati</taxon>
        <taxon>Pseudomonadota</taxon>
        <taxon>Gammaproteobacteria</taxon>
        <taxon>Enterobacterales</taxon>
        <taxon>Enterobacteriaceae</taxon>
        <taxon>Klebsiella/Raoultella group</taxon>
        <taxon>Klebsiella</taxon>
    </lineage>
</organism>
<evidence type="ECO:0000256" key="1">
    <source>
        <dbReference type="ARBA" id="ARBA00006914"/>
    </source>
</evidence>
<dbReference type="CDD" id="cd19481">
    <property type="entry name" value="RecA-like_protease"/>
    <property type="match status" value="1"/>
</dbReference>
<dbReference type="Proteomes" id="UP000036305">
    <property type="component" value="Unassembled WGS sequence"/>
</dbReference>
<dbReference type="SUPFAM" id="SSF52540">
    <property type="entry name" value="P-loop containing nucleoside triphosphate hydrolases"/>
    <property type="match status" value="1"/>
</dbReference>
<dbReference type="InterPro" id="IPR027417">
    <property type="entry name" value="P-loop_NTPase"/>
</dbReference>
<sequence length="343" mass="38066">MIINMIIFQGQHCPGLTELKHLSMNDELMSTHSNNSAPFRQPLSPQDDDENGKKNIPTDPRFTLDKDVILSLATRSSLDECMARLRFHKTIYQEWNFSAVDPMGSTAILNFYGPPGTGKTLCAEALAGQLRMPFIALGIAELESKFMGETAKNIQAAFALAKETGALLFFDEADTLLGKRLSSVTQGVDNEVNAMRSTLLIELERFDGIVVFATNFARNYDEAFRSRIGYHVEFTLPDLTVRYHLWNKFLVAEIPLAEERESLLTAASELSEGLAGREIRTCMRLALPKALLEAERTGEAAQLNIAHLRSAIEQILASHQAIANHSVRTLSEVNTAKKLLGIQ</sequence>
<feature type="region of interest" description="Disordered" evidence="4">
    <location>
        <begin position="30"/>
        <end position="58"/>
    </location>
</feature>
<protein>
    <recommendedName>
        <fullName evidence="5">AAA+ ATPase domain-containing protein</fullName>
    </recommendedName>
</protein>
<dbReference type="SMART" id="SM00382">
    <property type="entry name" value="AAA"/>
    <property type="match status" value="1"/>
</dbReference>
<accession>A0ABR5GEQ4</accession>
<feature type="domain" description="AAA+ ATPase" evidence="5">
    <location>
        <begin position="105"/>
        <end position="238"/>
    </location>
</feature>
<dbReference type="InterPro" id="IPR050221">
    <property type="entry name" value="26S_Proteasome_ATPase"/>
</dbReference>
<keyword evidence="2" id="KW-0547">Nucleotide-binding</keyword>
<dbReference type="Gene3D" id="3.40.50.300">
    <property type="entry name" value="P-loop containing nucleotide triphosphate hydrolases"/>
    <property type="match status" value="1"/>
</dbReference>
<gene>
    <name evidence="6" type="ORF">SK91_03197</name>
</gene>
<evidence type="ECO:0000256" key="2">
    <source>
        <dbReference type="ARBA" id="ARBA00022741"/>
    </source>
</evidence>
<name>A0ABR5GEQ4_9ENTR</name>
<keyword evidence="3" id="KW-0067">ATP-binding</keyword>
<evidence type="ECO:0000259" key="5">
    <source>
        <dbReference type="SMART" id="SM00382"/>
    </source>
</evidence>
<dbReference type="Pfam" id="PF00004">
    <property type="entry name" value="AAA"/>
    <property type="match status" value="1"/>
</dbReference>
<comment type="caution">
    <text evidence="6">The sequence shown here is derived from an EMBL/GenBank/DDBJ whole genome shotgun (WGS) entry which is preliminary data.</text>
</comment>
<reference evidence="6 7" key="1">
    <citation type="submission" date="2015-06" db="EMBL/GenBank/DDBJ databases">
        <title>The Genome Sequence of None.</title>
        <authorList>
            <consortium name="The Broad Institute Genomics Platform"/>
            <consortium name="The Broad Institute Genome Sequencing Center for Infectious Disease"/>
            <person name="Earl A.M."/>
            <person name="Onderdonk A.B."/>
            <person name="Kirby J."/>
            <person name="Ferraro M.J."/>
            <person name="Huang S."/>
            <person name="Spencer M."/>
            <person name="Fodor A."/>
            <person name="Hooper D."/>
            <person name="Dekker J."/>
            <person name="O'Brien T."/>
            <person name="Quan V."/>
            <person name="Gombosev A."/>
            <person name="Delaney M."/>
            <person name="DuBois A."/>
            <person name="Ernst C."/>
            <person name="Kim D.S."/>
            <person name="Rossman W."/>
            <person name="Gohs F."/>
            <person name="Petruso H."/>
            <person name="Nozar T."/>
            <person name="Mougeot F."/>
            <person name="Manson-McGuire A."/>
            <person name="Young S."/>
            <person name="Abouelleil A."/>
            <person name="Cao P."/>
            <person name="Chapman S.B."/>
            <person name="Griggs A."/>
            <person name="Priest M."/>
            <person name="Shea T."/>
            <person name="Wortman I."/>
            <person name="Wortman J.R."/>
            <person name="Nusbaum C."/>
            <person name="Birren B."/>
        </authorList>
    </citation>
    <scope>NUCLEOTIDE SEQUENCE [LARGE SCALE GENOMIC DNA]</scope>
    <source>
        <strain evidence="6 7">MGH87</strain>
    </source>
</reference>
<evidence type="ECO:0000313" key="7">
    <source>
        <dbReference type="Proteomes" id="UP000036305"/>
    </source>
</evidence>
<evidence type="ECO:0000256" key="4">
    <source>
        <dbReference type="SAM" id="MobiDB-lite"/>
    </source>
</evidence>
<dbReference type="RefSeq" id="WP_227502802.1">
    <property type="nucleotide sequence ID" value="NZ_KK036955.1"/>
</dbReference>